<dbReference type="PANTHER" id="PTHR12161:SF16">
    <property type="entry name" value="REGULATOR OF VPS4 ACTIVITY IN THE MVB PATHWAY PROTEIN"/>
    <property type="match status" value="1"/>
</dbReference>
<dbReference type="Gramene" id="MELO3C029971.2.1">
    <property type="protein sequence ID" value="MELO3C029971.2.1"/>
    <property type="gene ID" value="MELO3C029971.2"/>
</dbReference>
<proteinExistence type="inferred from homology"/>
<protein>
    <recommendedName>
        <fullName evidence="3">IST1-like protein</fullName>
    </recommendedName>
</protein>
<evidence type="ECO:0008006" key="3">
    <source>
        <dbReference type="Google" id="ProtNLM"/>
    </source>
</evidence>
<dbReference type="GO" id="GO:0015031">
    <property type="term" value="P:protein transport"/>
    <property type="evidence" value="ECO:0007669"/>
    <property type="project" value="InterPro"/>
</dbReference>
<accession>A0A9I9E7S2</accession>
<dbReference type="EnsemblPlants" id="MELO3C029971.2.1">
    <property type="protein sequence ID" value="MELO3C029971.2.1"/>
    <property type="gene ID" value="MELO3C029971.2"/>
</dbReference>
<dbReference type="Pfam" id="PF03398">
    <property type="entry name" value="Ist1"/>
    <property type="match status" value="1"/>
</dbReference>
<evidence type="ECO:0000313" key="2">
    <source>
        <dbReference type="EnsemblPlants" id="MELO3C029971.2.1"/>
    </source>
</evidence>
<dbReference type="Gene3D" id="1.20.1260.60">
    <property type="entry name" value="Vacuolar protein sorting-associated protein Ist1"/>
    <property type="match status" value="1"/>
</dbReference>
<evidence type="ECO:0000256" key="1">
    <source>
        <dbReference type="ARBA" id="ARBA00005536"/>
    </source>
</evidence>
<dbReference type="AlphaFoldDB" id="A0A9I9E7S2"/>
<dbReference type="InterPro" id="IPR005061">
    <property type="entry name" value="Ist1"/>
</dbReference>
<sequence>MRRILNRVVGRSFRSSGFKRLVQSSFTRLQSLTDHRRRRYSEDLNDVLSLLQDGLHKLALSRCEQMIKHQNLLDAYGLIEGYLNLLMERIQLLGRARECPDELKEAASSVVFAASRWKDFTELGDIKSIFTSQFGKEFTAPAVELRNNNRIIQKLSTKKPDMKSKMNLLKLIASDKGIVVQLNDQVCNFL</sequence>
<dbReference type="FunFam" id="1.20.1260.60:FF:000002">
    <property type="entry name" value="Vacuolar protein sorting-associated protein IST1"/>
    <property type="match status" value="1"/>
</dbReference>
<dbReference type="PANTHER" id="PTHR12161">
    <property type="entry name" value="IST1 FAMILY MEMBER"/>
    <property type="match status" value="1"/>
</dbReference>
<organism evidence="2">
    <name type="scientific">Cucumis melo</name>
    <name type="common">Muskmelon</name>
    <dbReference type="NCBI Taxonomy" id="3656"/>
    <lineage>
        <taxon>Eukaryota</taxon>
        <taxon>Viridiplantae</taxon>
        <taxon>Streptophyta</taxon>
        <taxon>Embryophyta</taxon>
        <taxon>Tracheophyta</taxon>
        <taxon>Spermatophyta</taxon>
        <taxon>Magnoliopsida</taxon>
        <taxon>eudicotyledons</taxon>
        <taxon>Gunneridae</taxon>
        <taxon>Pentapetalae</taxon>
        <taxon>rosids</taxon>
        <taxon>fabids</taxon>
        <taxon>Cucurbitales</taxon>
        <taxon>Cucurbitaceae</taxon>
        <taxon>Benincaseae</taxon>
        <taxon>Cucumis</taxon>
    </lineage>
</organism>
<name>A0A9I9E7S2_CUCME</name>
<comment type="similarity">
    <text evidence="1">Belongs to the IST1 family.</text>
</comment>
<dbReference type="InterPro" id="IPR042277">
    <property type="entry name" value="IST1-like"/>
</dbReference>
<reference evidence="2" key="1">
    <citation type="submission" date="2023-03" db="UniProtKB">
        <authorList>
            <consortium name="EnsemblPlants"/>
        </authorList>
    </citation>
    <scope>IDENTIFICATION</scope>
</reference>